<gene>
    <name evidence="2" type="ORF">FDP41_012924</name>
</gene>
<dbReference type="VEuPathDB" id="AmoebaDB:NfTy_079330"/>
<sequence>MRSSLRQHVVACFSSHQNQLAPSSFRMCSSSLHKKDILGRGLIRTNSLIKHKAQFFVFDKVFDISIIRNFHSQITNRNSQTTAPTTPEFSTEELKNILDEVEKTVYEHRLFSHIKQMPSTSEEEMFLKWSSISHLVNTCYFDVLSKRYPSTFKAQSQNSFVADEGENHSNLMIQVVLFKDELYSRLENMYDVIRRMSINFGLSELNTFEHRLPDHEIESTYKDTFNLIMDEPSSNENIYQLELKAIGQSGPNDLYQRNELTKPIIARAQYHVVSKKFESNPLSHWLHYRCSLEEWYHRAGCRDRELVDRTREFHDWCLDIISGKETKKANSKKFKIFILVLMVVSLAVIALAYFGMSMTNDKKVKK</sequence>
<comment type="caution">
    <text evidence="2">The sequence shown here is derived from an EMBL/GenBank/DDBJ whole genome shotgun (WGS) entry which is preliminary data.</text>
</comment>
<evidence type="ECO:0000313" key="3">
    <source>
        <dbReference type="Proteomes" id="UP000444721"/>
    </source>
</evidence>
<accession>A0A6A5C0B5</accession>
<dbReference type="Proteomes" id="UP000444721">
    <property type="component" value="Unassembled WGS sequence"/>
</dbReference>
<keyword evidence="1" id="KW-0472">Membrane</keyword>
<dbReference type="VEuPathDB" id="AmoebaDB:NF0065600"/>
<dbReference type="OMA" id="LEEWYHR"/>
<proteinExistence type="predicted"/>
<evidence type="ECO:0000313" key="2">
    <source>
        <dbReference type="EMBL" id="KAF0981136.1"/>
    </source>
</evidence>
<dbReference type="VEuPathDB" id="AmoebaDB:FDP41_012924"/>
<dbReference type="GeneID" id="68120139"/>
<dbReference type="RefSeq" id="XP_044565849.1">
    <property type="nucleotide sequence ID" value="XM_044703497.1"/>
</dbReference>
<protein>
    <submittedName>
        <fullName evidence="2">Uncharacterized protein</fullName>
    </submittedName>
</protein>
<name>A0A6A5C0B5_NAEFO</name>
<keyword evidence="3" id="KW-1185">Reference proteome</keyword>
<evidence type="ECO:0000256" key="1">
    <source>
        <dbReference type="SAM" id="Phobius"/>
    </source>
</evidence>
<keyword evidence="1" id="KW-0812">Transmembrane</keyword>
<dbReference type="AlphaFoldDB" id="A0A6A5C0B5"/>
<organism evidence="2 3">
    <name type="scientific">Naegleria fowleri</name>
    <name type="common">Brain eating amoeba</name>
    <dbReference type="NCBI Taxonomy" id="5763"/>
    <lineage>
        <taxon>Eukaryota</taxon>
        <taxon>Discoba</taxon>
        <taxon>Heterolobosea</taxon>
        <taxon>Tetramitia</taxon>
        <taxon>Eutetramitia</taxon>
        <taxon>Vahlkampfiidae</taxon>
        <taxon>Naegleria</taxon>
    </lineage>
</organism>
<dbReference type="OrthoDB" id="10256540at2759"/>
<reference evidence="2 3" key="1">
    <citation type="journal article" date="2019" name="Sci. Rep.">
        <title>Nanopore sequencing improves the draft genome of the human pathogenic amoeba Naegleria fowleri.</title>
        <authorList>
            <person name="Liechti N."/>
            <person name="Schurch N."/>
            <person name="Bruggmann R."/>
            <person name="Wittwer M."/>
        </authorList>
    </citation>
    <scope>NUCLEOTIDE SEQUENCE [LARGE SCALE GENOMIC DNA]</scope>
    <source>
        <strain evidence="2 3">ATCC 30894</strain>
    </source>
</reference>
<feature type="transmembrane region" description="Helical" evidence="1">
    <location>
        <begin position="336"/>
        <end position="356"/>
    </location>
</feature>
<dbReference type="EMBL" id="VFQX01000016">
    <property type="protein sequence ID" value="KAF0981136.1"/>
    <property type="molecule type" value="Genomic_DNA"/>
</dbReference>
<keyword evidence="1" id="KW-1133">Transmembrane helix</keyword>